<keyword evidence="9" id="KW-0808">Transferase</keyword>
<dbReference type="EMBL" id="CP001867">
    <property type="protein sequence ID" value="ADB73177.1"/>
    <property type="molecule type" value="Genomic_DNA"/>
</dbReference>
<dbReference type="HOGENOM" id="CLU_023915_5_1_11"/>
<evidence type="ECO:0000256" key="7">
    <source>
        <dbReference type="SAM" id="Phobius"/>
    </source>
</evidence>
<evidence type="ECO:0000259" key="8">
    <source>
        <dbReference type="Pfam" id="PF01757"/>
    </source>
</evidence>
<reference evidence="10" key="2">
    <citation type="submission" date="2010-01" db="EMBL/GenBank/DDBJ databases">
        <title>The complete genome of Geodermatophilus obscurus DSM 43160.</title>
        <authorList>
            <consortium name="US DOE Joint Genome Institute (JGI-PGF)"/>
            <person name="Lucas S."/>
            <person name="Copeland A."/>
            <person name="Lapidus A."/>
            <person name="Glavina del Rio T."/>
            <person name="Dalin E."/>
            <person name="Tice H."/>
            <person name="Bruce D."/>
            <person name="Goodwin L."/>
            <person name="Pitluck S."/>
            <person name="Kyrpides N."/>
            <person name="Mavromatis K."/>
            <person name="Ivanova N."/>
            <person name="Munk A.C."/>
            <person name="Brettin T."/>
            <person name="Detter J.C."/>
            <person name="Han C."/>
            <person name="Larimer F."/>
            <person name="Land M."/>
            <person name="Hauser L."/>
            <person name="Markowitz V."/>
            <person name="Cheng J.-F."/>
            <person name="Hugenholtz P."/>
            <person name="Woyke T."/>
            <person name="Wu D."/>
            <person name="Jando M."/>
            <person name="Schneider S."/>
            <person name="Klenk H.-P."/>
            <person name="Eisen J.A."/>
        </authorList>
    </citation>
    <scope>NUCLEOTIDE SEQUENCE [LARGE SCALE GENOMIC DNA]</scope>
    <source>
        <strain evidence="10">ATCC 25078 / DSM 43160 / JCM 3152 / KCC A-0152 / KCTC 9177 / NBRC 13315 / NRRL B-3577 / G-20</strain>
    </source>
</reference>
<keyword evidence="6 7" id="KW-0472">Membrane</keyword>
<name>D2S566_GEOOG</name>
<feature type="transmembrane region" description="Helical" evidence="7">
    <location>
        <begin position="306"/>
        <end position="325"/>
    </location>
</feature>
<feature type="transmembrane region" description="Helical" evidence="7">
    <location>
        <begin position="53"/>
        <end position="71"/>
    </location>
</feature>
<dbReference type="GO" id="GO:0005886">
    <property type="term" value="C:plasma membrane"/>
    <property type="evidence" value="ECO:0007669"/>
    <property type="project" value="UniProtKB-SubCell"/>
</dbReference>
<dbReference type="eggNOG" id="COG4763">
    <property type="taxonomic scope" value="Bacteria"/>
</dbReference>
<keyword evidence="5 7" id="KW-1133">Transmembrane helix</keyword>
<evidence type="ECO:0000313" key="10">
    <source>
        <dbReference type="Proteomes" id="UP000001382"/>
    </source>
</evidence>
<dbReference type="PANTHER" id="PTHR40074:SF4">
    <property type="entry name" value="INNER MEMBRANE PROTEIN YCFT"/>
    <property type="match status" value="1"/>
</dbReference>
<comment type="similarity">
    <text evidence="2">Belongs to the acyltransferase 3 family.</text>
</comment>
<feature type="transmembrane region" description="Helical" evidence="7">
    <location>
        <begin position="178"/>
        <end position="196"/>
    </location>
</feature>
<dbReference type="Proteomes" id="UP000001382">
    <property type="component" value="Chromosome"/>
</dbReference>
<keyword evidence="9" id="KW-0012">Acyltransferase</keyword>
<dbReference type="OrthoDB" id="9811476at2"/>
<feature type="transmembrane region" description="Helical" evidence="7">
    <location>
        <begin position="124"/>
        <end position="142"/>
    </location>
</feature>
<feature type="transmembrane region" description="Helical" evidence="7">
    <location>
        <begin position="149"/>
        <end position="172"/>
    </location>
</feature>
<feature type="transmembrane region" description="Helical" evidence="7">
    <location>
        <begin position="208"/>
        <end position="229"/>
    </location>
</feature>
<keyword evidence="10" id="KW-1185">Reference proteome</keyword>
<evidence type="ECO:0000256" key="5">
    <source>
        <dbReference type="ARBA" id="ARBA00022989"/>
    </source>
</evidence>
<dbReference type="GO" id="GO:0009246">
    <property type="term" value="P:enterobacterial common antigen biosynthetic process"/>
    <property type="evidence" value="ECO:0007669"/>
    <property type="project" value="TreeGrafter"/>
</dbReference>
<feature type="transmembrane region" description="Helical" evidence="7">
    <location>
        <begin position="12"/>
        <end position="33"/>
    </location>
</feature>
<dbReference type="Pfam" id="PF01757">
    <property type="entry name" value="Acyl_transf_3"/>
    <property type="match status" value="1"/>
</dbReference>
<keyword evidence="4 7" id="KW-0812">Transmembrane</keyword>
<keyword evidence="3" id="KW-1003">Cell membrane</keyword>
<feature type="transmembrane region" description="Helical" evidence="7">
    <location>
        <begin position="241"/>
        <end position="266"/>
    </location>
</feature>
<sequence>MEIGGDESERLRWIDAVRGIAILLIVLWHAYLFTKFTGLDVGYWETINQSLRLIRMPLFFLASGILVAGALDRPWRHLRRTKLATWLWMYVLWALITVGVFSIVRWDRPDPPADSPWDLVQIIVWPNTGLWYLYALAVFLGVSKLTRTWPALVVLGLAAALSITTFTWLPIGNFALDSMAKFFVFYAIGARSDQFLKARVSRLGRGRALVVLVTGSLLGGGGLMALQATGITGDDLQQIPAVPLLLCIIACVVGVCLAVVLAEYRLGRPLVALGRRTLPVYVSNEIVLGCLTALMVLAVPHVAERIGWLAVPALVIVALPLTLLLQRVSSFAPWLYEAPIRMTRPVPGRNALAGRGASRGCLLHRRVRS</sequence>
<evidence type="ECO:0000256" key="3">
    <source>
        <dbReference type="ARBA" id="ARBA00022475"/>
    </source>
</evidence>
<dbReference type="RefSeq" id="WP_012946618.1">
    <property type="nucleotide sequence ID" value="NC_013757.1"/>
</dbReference>
<evidence type="ECO:0000256" key="6">
    <source>
        <dbReference type="ARBA" id="ARBA00023136"/>
    </source>
</evidence>
<gene>
    <name evidence="9" type="ordered locus">Gobs_0387</name>
</gene>
<dbReference type="PANTHER" id="PTHR40074">
    <property type="entry name" value="O-ACETYLTRANSFERASE WECH"/>
    <property type="match status" value="1"/>
</dbReference>
<dbReference type="InterPro" id="IPR002656">
    <property type="entry name" value="Acyl_transf_3_dom"/>
</dbReference>
<evidence type="ECO:0000313" key="9">
    <source>
        <dbReference type="EMBL" id="ADB73177.1"/>
    </source>
</evidence>
<reference evidence="9 10" key="1">
    <citation type="journal article" date="2010" name="Stand. Genomic Sci.">
        <title>Complete genome sequence of Geodermatophilus obscurus type strain (G-20).</title>
        <authorList>
            <person name="Ivanova N."/>
            <person name="Sikorski J."/>
            <person name="Jando M."/>
            <person name="Munk C."/>
            <person name="Lapidus A."/>
            <person name="Glavina Del Rio T."/>
            <person name="Copeland A."/>
            <person name="Tice H."/>
            <person name="Cheng J.-F."/>
            <person name="Lucas S."/>
            <person name="Chen F."/>
            <person name="Nolan M."/>
            <person name="Bruce D."/>
            <person name="Goodwin L."/>
            <person name="Pitluck S."/>
            <person name="Mavromatis K."/>
            <person name="Mikhailova N."/>
            <person name="Pati A."/>
            <person name="Chen A."/>
            <person name="Palaniappan K."/>
            <person name="Land M."/>
            <person name="Hauser L."/>
            <person name="Chang Y.-J."/>
            <person name="Jeffries C.D."/>
            <person name="Meincke L."/>
            <person name="Brettin T."/>
            <person name="Detter J.C."/>
            <person name="Detter J.C."/>
            <person name="Rohde M."/>
            <person name="Goeker M."/>
            <person name="Bristow J."/>
            <person name="Eisen J.A."/>
            <person name="Markowitz V."/>
            <person name="Hugenholtz P."/>
            <person name="Kyrpides N.C."/>
            <person name="Klenk H.-P."/>
        </authorList>
    </citation>
    <scope>NUCLEOTIDE SEQUENCE [LARGE SCALE GENOMIC DNA]</scope>
    <source>
        <strain evidence="10">ATCC 25078 / DSM 43160 / JCM 3152 / KCC A-0152 / KCTC 9177 / NBRC 13315 / NRRL B-3577 / G-20</strain>
    </source>
</reference>
<accession>D2S566</accession>
<evidence type="ECO:0000256" key="2">
    <source>
        <dbReference type="ARBA" id="ARBA00007400"/>
    </source>
</evidence>
<organism evidence="9 10">
    <name type="scientific">Geodermatophilus obscurus (strain ATCC 25078 / DSM 43160 / JCM 3152 / CCUG 61914 / KCC A-0152 / KCTC 9177 / NBRC 13315 / NRRL B-3577 / G-20)</name>
    <dbReference type="NCBI Taxonomy" id="526225"/>
    <lineage>
        <taxon>Bacteria</taxon>
        <taxon>Bacillati</taxon>
        <taxon>Actinomycetota</taxon>
        <taxon>Actinomycetes</taxon>
        <taxon>Geodermatophilales</taxon>
        <taxon>Geodermatophilaceae</taxon>
        <taxon>Geodermatophilus</taxon>
    </lineage>
</organism>
<dbReference type="GO" id="GO:0016413">
    <property type="term" value="F:O-acetyltransferase activity"/>
    <property type="evidence" value="ECO:0007669"/>
    <property type="project" value="TreeGrafter"/>
</dbReference>
<feature type="domain" description="Acyltransferase 3" evidence="8">
    <location>
        <begin position="12"/>
        <end position="325"/>
    </location>
</feature>
<protein>
    <submittedName>
        <fullName evidence="9">Acyltransferase 3</fullName>
    </submittedName>
</protein>
<comment type="subcellular location">
    <subcellularLocation>
        <location evidence="1">Cell membrane</location>
        <topology evidence="1">Multi-pass membrane protein</topology>
    </subcellularLocation>
</comment>
<feature type="transmembrane region" description="Helical" evidence="7">
    <location>
        <begin position="83"/>
        <end position="104"/>
    </location>
</feature>
<evidence type="ECO:0000256" key="1">
    <source>
        <dbReference type="ARBA" id="ARBA00004651"/>
    </source>
</evidence>
<evidence type="ECO:0000256" key="4">
    <source>
        <dbReference type="ARBA" id="ARBA00022692"/>
    </source>
</evidence>
<proteinExistence type="inferred from homology"/>
<feature type="transmembrane region" description="Helical" evidence="7">
    <location>
        <begin position="278"/>
        <end position="300"/>
    </location>
</feature>
<dbReference type="AlphaFoldDB" id="D2S566"/>
<dbReference type="KEGG" id="gob:Gobs_0387"/>